<keyword evidence="1" id="KW-0812">Transmembrane</keyword>
<keyword evidence="2" id="KW-0347">Helicase</keyword>
<dbReference type="GO" id="GO:0004386">
    <property type="term" value="F:helicase activity"/>
    <property type="evidence" value="ECO:0007669"/>
    <property type="project" value="UniProtKB-KW"/>
</dbReference>
<keyword evidence="2" id="KW-0067">ATP-binding</keyword>
<dbReference type="InterPro" id="IPR021202">
    <property type="entry name" value="Rv3654c-like"/>
</dbReference>
<feature type="transmembrane region" description="Helical" evidence="1">
    <location>
        <begin position="6"/>
        <end position="30"/>
    </location>
</feature>
<keyword evidence="1" id="KW-0472">Membrane</keyword>
<evidence type="ECO:0000313" key="3">
    <source>
        <dbReference type="Proteomes" id="UP000671914"/>
    </source>
</evidence>
<sequence>MSSERGAATVLVVAIVAAIMTVTAVVLPVLGMLVQSARAANAADAAALAAADAVAGVVDAVPCELAARAAALGGAELTGCALDGPVADVSVSIALGPFDTTATARAGPPGWPG</sequence>
<keyword evidence="2" id="KW-0378">Hydrolase</keyword>
<evidence type="ECO:0000313" key="2">
    <source>
        <dbReference type="EMBL" id="QTX06155.1"/>
    </source>
</evidence>
<evidence type="ECO:0000256" key="1">
    <source>
        <dbReference type="SAM" id="Phobius"/>
    </source>
</evidence>
<keyword evidence="2" id="KW-0547">Nucleotide-binding</keyword>
<keyword evidence="3" id="KW-1185">Reference proteome</keyword>
<dbReference type="AlphaFoldDB" id="A0A975IQ10"/>
<accession>A0A975IQ10</accession>
<dbReference type="Proteomes" id="UP000671914">
    <property type="component" value="Chromosome"/>
</dbReference>
<organism evidence="2 3">
    <name type="scientific">Agromyces archimandritae</name>
    <dbReference type="NCBI Taxonomy" id="2781962"/>
    <lineage>
        <taxon>Bacteria</taxon>
        <taxon>Bacillati</taxon>
        <taxon>Actinomycetota</taxon>
        <taxon>Actinomycetes</taxon>
        <taxon>Micrococcales</taxon>
        <taxon>Microbacteriaceae</taxon>
        <taxon>Agromyces</taxon>
    </lineage>
</organism>
<name>A0A975IQ10_9MICO</name>
<dbReference type="NCBIfam" id="TIGR03816">
    <property type="entry name" value="tadE_like_DECH"/>
    <property type="match status" value="1"/>
</dbReference>
<proteinExistence type="predicted"/>
<dbReference type="KEGG" id="aarc:G127AT_04115"/>
<gene>
    <name evidence="2" type="ORF">G127AT_04115</name>
</gene>
<reference evidence="2" key="1">
    <citation type="submission" date="2021-03" db="EMBL/GenBank/DDBJ databases">
        <title>Agromyces archimandritus sp. nov., isolated from the cockroach Archimandrita tessellata.</title>
        <authorList>
            <person name="Guzman J."/>
            <person name="Ortuzar M."/>
            <person name="Poehlein A."/>
            <person name="Daniel R."/>
            <person name="Trujillo M."/>
            <person name="Vilcinskas A."/>
        </authorList>
    </citation>
    <scope>NUCLEOTIDE SEQUENCE</scope>
    <source>
        <strain evidence="2">G127AT</strain>
    </source>
</reference>
<dbReference type="EMBL" id="CP071696">
    <property type="protein sequence ID" value="QTX06155.1"/>
    <property type="molecule type" value="Genomic_DNA"/>
</dbReference>
<protein>
    <submittedName>
        <fullName evidence="2">Helicase</fullName>
    </submittedName>
</protein>
<keyword evidence="1" id="KW-1133">Transmembrane helix</keyword>